<keyword evidence="3 5" id="KW-0479">Metal-binding</keyword>
<feature type="signal peptide" evidence="7">
    <location>
        <begin position="1"/>
        <end position="23"/>
    </location>
</feature>
<keyword evidence="4 5" id="KW-0408">Iron</keyword>
<dbReference type="InterPro" id="IPR009040">
    <property type="entry name" value="Ferritin-like_diiron"/>
</dbReference>
<feature type="binding site" evidence="5">
    <location>
        <position position="54"/>
    </location>
    <ligand>
        <name>Fe cation</name>
        <dbReference type="ChEBI" id="CHEBI:24875"/>
        <label>1</label>
    </ligand>
</feature>
<dbReference type="GO" id="GO:0006879">
    <property type="term" value="P:intracellular iron ion homeostasis"/>
    <property type="evidence" value="ECO:0007669"/>
    <property type="project" value="UniProtKB-KW"/>
</dbReference>
<sequence>MGSLSVSFVFLGVFTLILHESKGDNTLKEFPIDKQHHIQNSEVKKLLQEQVSAELNASLVYLTMAAHFGNEKKNRPGFNQFFAKCAQEEFEHAQMFISYMNKRGVPLVKENFKMENPSKFTWKHGLEALEEALKMEGEVTVLIKRIHEKADGDGHLTNFLESEFLEEQVDSMRRLSGYVHNLRSMAVTTPPAYDMLSEYLFDLQLQGKKLEL</sequence>
<feature type="binding site" evidence="5">
    <location>
        <position position="136"/>
    </location>
    <ligand>
        <name>Fe cation</name>
        <dbReference type="ChEBI" id="CHEBI:24875"/>
        <label>1</label>
    </ligand>
</feature>
<evidence type="ECO:0000256" key="7">
    <source>
        <dbReference type="SAM" id="SignalP"/>
    </source>
</evidence>
<evidence type="ECO:0000256" key="4">
    <source>
        <dbReference type="ARBA" id="ARBA00023004"/>
    </source>
</evidence>
<dbReference type="Pfam" id="PF00210">
    <property type="entry name" value="Ferritin"/>
    <property type="match status" value="1"/>
</dbReference>
<dbReference type="EMBL" id="GHBY01000317">
    <property type="protein sequence ID" value="MUP40494.1"/>
    <property type="molecule type" value="Transcribed_RNA"/>
</dbReference>
<dbReference type="PANTHER" id="PTHR11431:SF75">
    <property type="entry name" value="FERRITIN"/>
    <property type="match status" value="1"/>
</dbReference>
<evidence type="ECO:0000259" key="8">
    <source>
        <dbReference type="PROSITE" id="PS50905"/>
    </source>
</evidence>
<dbReference type="InterPro" id="IPR001519">
    <property type="entry name" value="Ferritin"/>
</dbReference>
<dbReference type="GO" id="GO:0004322">
    <property type="term" value="F:ferroxidase activity"/>
    <property type="evidence" value="ECO:0007669"/>
    <property type="project" value="UniProtKB-EC"/>
</dbReference>
<dbReference type="PROSITE" id="PS50905">
    <property type="entry name" value="FERRITIN_LIKE"/>
    <property type="match status" value="1"/>
</dbReference>
<comment type="function">
    <text evidence="6">Stores iron in a soluble, non-toxic, readily available form. Important for iron homeostasis. Iron is taken up in the ferrous form and deposited as ferric hydroxides after oxidation.</text>
</comment>
<protein>
    <recommendedName>
        <fullName evidence="6">Ferritin</fullName>
        <ecNumber evidence="6">1.16.3.1</ecNumber>
    </recommendedName>
</protein>
<accession>A0A646QFV0</accession>
<keyword evidence="7" id="KW-0732">Signal</keyword>
<dbReference type="GO" id="GO:0006826">
    <property type="term" value="P:iron ion transport"/>
    <property type="evidence" value="ECO:0007669"/>
    <property type="project" value="InterPro"/>
</dbReference>
<dbReference type="CDD" id="cd01056">
    <property type="entry name" value="Euk_Ferritin"/>
    <property type="match status" value="1"/>
</dbReference>
<dbReference type="GO" id="GO:0008199">
    <property type="term" value="F:ferric iron binding"/>
    <property type="evidence" value="ECO:0007669"/>
    <property type="project" value="InterPro"/>
</dbReference>
<evidence type="ECO:0000256" key="1">
    <source>
        <dbReference type="ARBA" id="ARBA00007513"/>
    </source>
</evidence>
<reference evidence="9" key="1">
    <citation type="submission" date="2018-11" db="EMBL/GenBank/DDBJ databases">
        <title>Venom-gland transcriptomics and venom proteomics of the Florida green centipede (Hemiscolopendra marginata) reveal sex-based variation in a centipede venom.</title>
        <authorList>
            <person name="Nystrom G.S."/>
            <person name="Ward M.J."/>
            <person name="Ellsworth S.A."/>
            <person name="Rokyta D.R."/>
        </authorList>
    </citation>
    <scope>NUCLEOTIDE SEQUENCE</scope>
    <source>
        <tissue evidence="9">Venom gland</tissue>
    </source>
</reference>
<proteinExistence type="inferred from homology"/>
<keyword evidence="2 6" id="KW-0409">Iron storage</keyword>
<dbReference type="Gene3D" id="1.20.1260.10">
    <property type="match status" value="1"/>
</dbReference>
<keyword evidence="6" id="KW-0560">Oxidoreductase</keyword>
<feature type="binding site" evidence="5">
    <location>
        <position position="168"/>
    </location>
    <ligand>
        <name>Fe cation</name>
        <dbReference type="ChEBI" id="CHEBI:24875"/>
        <label>1</label>
    </ligand>
</feature>
<feature type="chain" id="PRO_5024946421" description="Ferritin" evidence="7">
    <location>
        <begin position="24"/>
        <end position="212"/>
    </location>
</feature>
<dbReference type="GO" id="GO:0005737">
    <property type="term" value="C:cytoplasm"/>
    <property type="evidence" value="ECO:0007669"/>
    <property type="project" value="TreeGrafter"/>
</dbReference>
<organism evidence="9">
    <name type="scientific">Hemiscolopendra marginata</name>
    <dbReference type="NCBI Taxonomy" id="943146"/>
    <lineage>
        <taxon>Eukaryota</taxon>
        <taxon>Metazoa</taxon>
        <taxon>Ecdysozoa</taxon>
        <taxon>Arthropoda</taxon>
        <taxon>Myriapoda</taxon>
        <taxon>Chilopoda</taxon>
        <taxon>Pleurostigmophora</taxon>
        <taxon>Scolopendromorpha</taxon>
        <taxon>Scolopendridae</taxon>
        <taxon>Hemiscolopendra</taxon>
    </lineage>
</organism>
<feature type="binding site" evidence="5">
    <location>
        <position position="92"/>
    </location>
    <ligand>
        <name>Fe cation</name>
        <dbReference type="ChEBI" id="CHEBI:24875"/>
        <label>1</label>
    </ligand>
</feature>
<feature type="domain" description="Ferritin-like diiron" evidence="8">
    <location>
        <begin position="37"/>
        <end position="186"/>
    </location>
</feature>
<dbReference type="InterPro" id="IPR008331">
    <property type="entry name" value="Ferritin_DPS_dom"/>
</dbReference>
<comment type="catalytic activity">
    <reaction evidence="6">
        <text>4 Fe(2+) + O2 + 4 H(+) = 4 Fe(3+) + 2 H2O</text>
        <dbReference type="Rhea" id="RHEA:11148"/>
        <dbReference type="ChEBI" id="CHEBI:15377"/>
        <dbReference type="ChEBI" id="CHEBI:15378"/>
        <dbReference type="ChEBI" id="CHEBI:15379"/>
        <dbReference type="ChEBI" id="CHEBI:29033"/>
        <dbReference type="ChEBI" id="CHEBI:29034"/>
        <dbReference type="EC" id="1.16.3.1"/>
    </reaction>
</comment>
<dbReference type="PANTHER" id="PTHR11431">
    <property type="entry name" value="FERRITIN"/>
    <property type="match status" value="1"/>
</dbReference>
<dbReference type="EC" id="1.16.3.1" evidence="6"/>
<evidence type="ECO:0000256" key="6">
    <source>
        <dbReference type="RuleBase" id="RU361145"/>
    </source>
</evidence>
<dbReference type="SUPFAM" id="SSF47240">
    <property type="entry name" value="Ferritin-like"/>
    <property type="match status" value="1"/>
</dbReference>
<dbReference type="GO" id="GO:0008198">
    <property type="term" value="F:ferrous iron binding"/>
    <property type="evidence" value="ECO:0007669"/>
    <property type="project" value="TreeGrafter"/>
</dbReference>
<evidence type="ECO:0000313" key="9">
    <source>
        <dbReference type="EMBL" id="MUP40494.1"/>
    </source>
</evidence>
<evidence type="ECO:0000256" key="2">
    <source>
        <dbReference type="ARBA" id="ARBA00022434"/>
    </source>
</evidence>
<evidence type="ECO:0000256" key="3">
    <source>
        <dbReference type="ARBA" id="ARBA00022723"/>
    </source>
</evidence>
<comment type="similarity">
    <text evidence="1 6">Belongs to the ferritin family.</text>
</comment>
<dbReference type="InterPro" id="IPR009078">
    <property type="entry name" value="Ferritin-like_SF"/>
</dbReference>
<evidence type="ECO:0000256" key="5">
    <source>
        <dbReference type="PIRSR" id="PIRSR601519-1"/>
    </source>
</evidence>
<dbReference type="AlphaFoldDB" id="A0A646QFV0"/>
<dbReference type="InterPro" id="IPR012347">
    <property type="entry name" value="Ferritin-like"/>
</dbReference>
<feature type="binding site" evidence="5">
    <location>
        <position position="89"/>
    </location>
    <ligand>
        <name>Fe cation</name>
        <dbReference type="ChEBI" id="CHEBI:24875"/>
        <label>1</label>
    </ligand>
</feature>
<name>A0A646QFV0_9MYRI</name>